<accession>A0ABQ6K8E7</accession>
<name>A0ABQ6K8E7_9MICO</name>
<protein>
    <submittedName>
        <fullName evidence="2">Uncharacterized protein</fullName>
    </submittedName>
</protein>
<dbReference type="Proteomes" id="UP001157034">
    <property type="component" value="Unassembled WGS sequence"/>
</dbReference>
<evidence type="ECO:0000256" key="1">
    <source>
        <dbReference type="SAM" id="MobiDB-lite"/>
    </source>
</evidence>
<proteinExistence type="predicted"/>
<feature type="compositionally biased region" description="Low complexity" evidence="1">
    <location>
        <begin position="296"/>
        <end position="319"/>
    </location>
</feature>
<evidence type="ECO:0000313" key="2">
    <source>
        <dbReference type="EMBL" id="GMA95649.1"/>
    </source>
</evidence>
<comment type="caution">
    <text evidence="2">The sequence shown here is derived from an EMBL/GenBank/DDBJ whole genome shotgun (WGS) entry which is preliminary data.</text>
</comment>
<sequence length="330" mass="33342">MKVGGNVVAAGVSIPSGSVGGSLWSTGPVSMSGGSSSVSKNVTATSLTFSGGGKVGGNAWIYGATTMDWGSKISGNVTTKTYSAPAWSSGLVSGTITTTSPSTPGTSPYATPSVPVVPDWVDFAYTASDWTGFTEVKLPATSGTCGTTELRNAVQDHPSTPIVVNALACTGGIYVGGADKIALDGDMAIISNKFSMTGSGGFTSSANARLWMVTPDSTADGKPTCPSGSSYNIDGGFTVQSNISLMMYSPCQIVLASGLNLYGQVFAGQAGISGGATLHYLTVGLPGWDLWTGHATPSTPVSTTTTSTTTTNDVESTRTLLSSRNVSESN</sequence>
<feature type="compositionally biased region" description="Polar residues" evidence="1">
    <location>
        <begin position="320"/>
        <end position="330"/>
    </location>
</feature>
<keyword evidence="3" id="KW-1185">Reference proteome</keyword>
<gene>
    <name evidence="2" type="ORF">GCM10025881_24730</name>
</gene>
<organism evidence="2 3">
    <name type="scientific">Pseudolysinimonas kribbensis</name>
    <dbReference type="NCBI Taxonomy" id="433641"/>
    <lineage>
        <taxon>Bacteria</taxon>
        <taxon>Bacillati</taxon>
        <taxon>Actinomycetota</taxon>
        <taxon>Actinomycetes</taxon>
        <taxon>Micrococcales</taxon>
        <taxon>Microbacteriaceae</taxon>
        <taxon>Pseudolysinimonas</taxon>
    </lineage>
</organism>
<evidence type="ECO:0000313" key="3">
    <source>
        <dbReference type="Proteomes" id="UP001157034"/>
    </source>
</evidence>
<dbReference type="EMBL" id="BSVB01000001">
    <property type="protein sequence ID" value="GMA95649.1"/>
    <property type="molecule type" value="Genomic_DNA"/>
</dbReference>
<feature type="region of interest" description="Disordered" evidence="1">
    <location>
        <begin position="296"/>
        <end position="330"/>
    </location>
</feature>
<reference evidence="3" key="1">
    <citation type="journal article" date="2019" name="Int. J. Syst. Evol. Microbiol.">
        <title>The Global Catalogue of Microorganisms (GCM) 10K type strain sequencing project: providing services to taxonomists for standard genome sequencing and annotation.</title>
        <authorList>
            <consortium name="The Broad Institute Genomics Platform"/>
            <consortium name="The Broad Institute Genome Sequencing Center for Infectious Disease"/>
            <person name="Wu L."/>
            <person name="Ma J."/>
        </authorList>
    </citation>
    <scope>NUCLEOTIDE SEQUENCE [LARGE SCALE GENOMIC DNA]</scope>
    <source>
        <strain evidence="3">NBRC 108894</strain>
    </source>
</reference>